<keyword evidence="3" id="KW-0009">Actin-binding</keyword>
<name>A0A1D2NH65_ORCCI</name>
<feature type="repeat" description="Filamin" evidence="4">
    <location>
        <begin position="546"/>
        <end position="625"/>
    </location>
</feature>
<accession>A0A1D2NH65</accession>
<dbReference type="GO" id="GO:0051015">
    <property type="term" value="F:actin filament binding"/>
    <property type="evidence" value="ECO:0007669"/>
    <property type="project" value="InterPro"/>
</dbReference>
<dbReference type="InterPro" id="IPR044801">
    <property type="entry name" value="Filamin"/>
</dbReference>
<dbReference type="PANTHER" id="PTHR38537">
    <property type="entry name" value="JITTERBUG, ISOFORM N"/>
    <property type="match status" value="1"/>
</dbReference>
<dbReference type="OrthoDB" id="18740at2759"/>
<dbReference type="PANTHER" id="PTHR38537:SF13">
    <property type="entry name" value="JITTERBUG, ISOFORM N"/>
    <property type="match status" value="1"/>
</dbReference>
<dbReference type="CDD" id="cd21185">
    <property type="entry name" value="CH_jitterbug-like_rpt3"/>
    <property type="match status" value="1"/>
</dbReference>
<feature type="compositionally biased region" description="Polar residues" evidence="5">
    <location>
        <begin position="746"/>
        <end position="759"/>
    </location>
</feature>
<dbReference type="PROSITE" id="PS50194">
    <property type="entry name" value="FILAMIN_REPEAT"/>
    <property type="match status" value="5"/>
</dbReference>
<dbReference type="Gene3D" id="1.10.418.10">
    <property type="entry name" value="Calponin-like domain"/>
    <property type="match status" value="3"/>
</dbReference>
<sequence length="1082" mass="117685">MTDVGLLARSPEGHAAKGMQIKGNEDVWIEIQAHTFRNWVNEHLRPLGLSVQDLTTDLCDGTKLIALVEALQKRTLRKIHKPVNQHQMLENVTRALDAIASDGVKLVNIGNVDIVNGNVKLILGLIWSLIVRYQIGRSKFPPKKLMLAWLRAVLPGVDIGNFTSDWNSGVRLSALVDYCRPGSLPNWKHLNPNDAVRNCRVAMDIAKKELGVPIVLDPEYLASPHLDELSGMTYISYFMRENGPGYRSTLNWVRNQLPQHHISNFTTDWNSGELLCELVRSFGGPVPGMENMSTDTEHWESNLSIAMKGGEKLGVSSLLRPKDMADPSVDHLGVMAYTAQYQWLPARPPPGQRVTVSWESRAFRKSDPITFHVEINEDISDYREISVEVKGPSGKVDCRPNLNPSGNGKGTFTASEIGIHEVVVKYQGEPVVGSPLKCRVLPQYSEISYSGLAPCAVGSVVEVLVNPQDTSPAGAKLEFLEVVAVSPSDNKKPCMVNRVEGGFAATFKPDEPGEWKVTVLYKGKDIQGSPFPCFVYDPNGVVLDTLEGALPGLPFAFICDARGTGGLGDVAIDVTHEGRSIPYNTEFIADGVKRILLPVLNAGKHRVHVYFNGREIKGSPFSLRVGSSRSRRKNKESSPTLFQGKTRSFDKDESFGSILKNSSSTNLTSNMTSSSTSALHNQQFTSLLSKTLASGTQSPASPAFDTSTSSNRTTSTNKYDSFELSSASKNKSHHHDSVDAIHSRLKLSSPTSPRTSGDLYSSKFGKVSSSVENLSSAQALKNMSNSTRQHHNQSLLHESSLSAKATTSSSSAHTSFQEQIQQSKQHYTSNFNGVESQQNGFHHGDIVVDGDGLGVVHVHALVTVTISSEFGHTSLENINVEVTGPSGRLPVRQVGSGSSISAKYTPTEVGEHLIDITLGQRPIEGSPFRAAVFNPKAIKVTRVPNGVVGRPVELEIDGRGAGPGHLAILVDGGRVTSQVKALGDHRFRAVFVPHDSGLHAVDMTFNGLPVPGSPWRVNVTEKADGLTDSIMEARPQEPSDVMMIRGDPVRHVRFGKNAVFEINAPGFTREAVDVSVLSKEIL</sequence>
<feature type="domain" description="Calponin-homology (CH)" evidence="6">
    <location>
        <begin position="30"/>
        <end position="134"/>
    </location>
</feature>
<dbReference type="SMART" id="SM00557">
    <property type="entry name" value="IG_FLMN"/>
    <property type="match status" value="5"/>
</dbReference>
<feature type="compositionally biased region" description="Polar residues" evidence="5">
    <location>
        <begin position="637"/>
        <end position="646"/>
    </location>
</feature>
<evidence type="ECO:0000313" key="7">
    <source>
        <dbReference type="EMBL" id="ODN04587.1"/>
    </source>
</evidence>
<feature type="domain" description="Calponin-homology (CH)" evidence="6">
    <location>
        <begin position="140"/>
        <end position="243"/>
    </location>
</feature>
<dbReference type="STRING" id="48709.A0A1D2NH65"/>
<evidence type="ECO:0000256" key="1">
    <source>
        <dbReference type="ARBA" id="ARBA00009238"/>
    </source>
</evidence>
<organism evidence="7 8">
    <name type="scientific">Orchesella cincta</name>
    <name type="common">Springtail</name>
    <name type="synonym">Podura cincta</name>
    <dbReference type="NCBI Taxonomy" id="48709"/>
    <lineage>
        <taxon>Eukaryota</taxon>
        <taxon>Metazoa</taxon>
        <taxon>Ecdysozoa</taxon>
        <taxon>Arthropoda</taxon>
        <taxon>Hexapoda</taxon>
        <taxon>Collembola</taxon>
        <taxon>Entomobryomorpha</taxon>
        <taxon>Entomobryoidea</taxon>
        <taxon>Orchesellidae</taxon>
        <taxon>Orchesellinae</taxon>
        <taxon>Orchesella</taxon>
    </lineage>
</organism>
<dbReference type="InterPro" id="IPR013783">
    <property type="entry name" value="Ig-like_fold"/>
</dbReference>
<feature type="repeat" description="Filamin" evidence="4">
    <location>
        <begin position="360"/>
        <end position="440"/>
    </location>
</feature>
<dbReference type="PROSITE" id="PS50021">
    <property type="entry name" value="CH"/>
    <property type="match status" value="2"/>
</dbReference>
<feature type="compositionally biased region" description="Polar residues" evidence="5">
    <location>
        <begin position="782"/>
        <end position="797"/>
    </location>
</feature>
<dbReference type="SMART" id="SM00033">
    <property type="entry name" value="CH"/>
    <property type="match status" value="3"/>
</dbReference>
<gene>
    <name evidence="7" type="ORF">Ocin01_02077</name>
</gene>
<feature type="region of interest" description="Disordered" evidence="5">
    <location>
        <begin position="622"/>
        <end position="647"/>
    </location>
</feature>
<feature type="region of interest" description="Disordered" evidence="5">
    <location>
        <begin position="782"/>
        <end position="824"/>
    </location>
</feature>
<proteinExistence type="inferred from homology"/>
<dbReference type="InterPro" id="IPR017868">
    <property type="entry name" value="Filamin/ABP280_repeat-like"/>
</dbReference>
<dbReference type="Pfam" id="PF00307">
    <property type="entry name" value="CH"/>
    <property type="match status" value="3"/>
</dbReference>
<evidence type="ECO:0000313" key="8">
    <source>
        <dbReference type="Proteomes" id="UP000094527"/>
    </source>
</evidence>
<dbReference type="OMA" id="RVMCEVI"/>
<keyword evidence="8" id="KW-1185">Reference proteome</keyword>
<dbReference type="Gene3D" id="2.60.40.10">
    <property type="entry name" value="Immunoglobulins"/>
    <property type="match status" value="5"/>
</dbReference>
<dbReference type="PROSITE" id="PS00019">
    <property type="entry name" value="ACTININ_1"/>
    <property type="match status" value="1"/>
</dbReference>
<evidence type="ECO:0000259" key="6">
    <source>
        <dbReference type="PROSITE" id="PS50021"/>
    </source>
</evidence>
<feature type="compositionally biased region" description="Low complexity" evidence="5">
    <location>
        <begin position="706"/>
        <end position="717"/>
    </location>
</feature>
<dbReference type="CDD" id="cd21229">
    <property type="entry name" value="CH_jitterbug-like_rpt2"/>
    <property type="match status" value="1"/>
</dbReference>
<evidence type="ECO:0000256" key="5">
    <source>
        <dbReference type="SAM" id="MobiDB-lite"/>
    </source>
</evidence>
<dbReference type="InterPro" id="IPR036872">
    <property type="entry name" value="CH_dom_sf"/>
</dbReference>
<dbReference type="Proteomes" id="UP000094527">
    <property type="component" value="Unassembled WGS sequence"/>
</dbReference>
<feature type="repeat" description="Filamin" evidence="4">
    <location>
        <begin position="838"/>
        <end position="926"/>
    </location>
</feature>
<evidence type="ECO:0000256" key="3">
    <source>
        <dbReference type="ARBA" id="ARBA00023203"/>
    </source>
</evidence>
<dbReference type="CDD" id="cd21227">
    <property type="entry name" value="CH_jitterbug-like_rpt1"/>
    <property type="match status" value="1"/>
</dbReference>
<dbReference type="FunFam" id="1.10.418.10:FF:000078">
    <property type="entry name" value="Putative Filamin-A"/>
    <property type="match status" value="1"/>
</dbReference>
<dbReference type="SUPFAM" id="SSF81296">
    <property type="entry name" value="E set domains"/>
    <property type="match status" value="5"/>
</dbReference>
<dbReference type="InterPro" id="IPR001715">
    <property type="entry name" value="CH_dom"/>
</dbReference>
<dbReference type="SUPFAM" id="SSF47576">
    <property type="entry name" value="Calponin-homology domain, CH-domain"/>
    <property type="match status" value="2"/>
</dbReference>
<dbReference type="InterPro" id="IPR001589">
    <property type="entry name" value="Actinin_actin-bd_CS"/>
</dbReference>
<dbReference type="InterPro" id="IPR001298">
    <property type="entry name" value="Filamin/ABP280_rpt"/>
</dbReference>
<feature type="compositionally biased region" description="Low complexity" evidence="5">
    <location>
        <begin position="799"/>
        <end position="815"/>
    </location>
</feature>
<dbReference type="Pfam" id="PF00630">
    <property type="entry name" value="Filamin"/>
    <property type="match status" value="5"/>
</dbReference>
<dbReference type="GO" id="GO:0030036">
    <property type="term" value="P:actin cytoskeleton organization"/>
    <property type="evidence" value="ECO:0007669"/>
    <property type="project" value="InterPro"/>
</dbReference>
<evidence type="ECO:0000256" key="2">
    <source>
        <dbReference type="ARBA" id="ARBA00022737"/>
    </source>
</evidence>
<feature type="repeat" description="Filamin" evidence="4">
    <location>
        <begin position="451"/>
        <end position="535"/>
    </location>
</feature>
<evidence type="ECO:0000256" key="4">
    <source>
        <dbReference type="PROSITE-ProRule" id="PRU00087"/>
    </source>
</evidence>
<keyword evidence="2" id="KW-0677">Repeat</keyword>
<protein>
    <submittedName>
        <fullName evidence="7">Filamin-C</fullName>
    </submittedName>
</protein>
<dbReference type="EMBL" id="LJIJ01000040">
    <property type="protein sequence ID" value="ODN04587.1"/>
    <property type="molecule type" value="Genomic_DNA"/>
</dbReference>
<comment type="similarity">
    <text evidence="1">Belongs to the filamin family.</text>
</comment>
<comment type="caution">
    <text evidence="7">The sequence shown here is derived from an EMBL/GenBank/DDBJ whole genome shotgun (WGS) entry which is preliminary data.</text>
</comment>
<reference evidence="7 8" key="1">
    <citation type="journal article" date="2016" name="Genome Biol. Evol.">
        <title>Gene Family Evolution Reflects Adaptation to Soil Environmental Stressors in the Genome of the Collembolan Orchesella cincta.</title>
        <authorList>
            <person name="Faddeeva-Vakhrusheva A."/>
            <person name="Derks M.F."/>
            <person name="Anvar S.Y."/>
            <person name="Agamennone V."/>
            <person name="Suring W."/>
            <person name="Smit S."/>
            <person name="van Straalen N.M."/>
            <person name="Roelofs D."/>
        </authorList>
    </citation>
    <scope>NUCLEOTIDE SEQUENCE [LARGE SCALE GENOMIC DNA]</scope>
    <source>
        <tissue evidence="7">Mixed pool</tissue>
    </source>
</reference>
<dbReference type="InterPro" id="IPR014756">
    <property type="entry name" value="Ig_E-set"/>
</dbReference>
<feature type="region of interest" description="Disordered" evidence="5">
    <location>
        <begin position="692"/>
        <end position="762"/>
    </location>
</feature>
<dbReference type="AlphaFoldDB" id="A0A1D2NH65"/>
<feature type="repeat" description="Filamin" evidence="4">
    <location>
        <begin position="922"/>
        <end position="1019"/>
    </location>
</feature>
<dbReference type="FunFam" id="1.10.418.10:FF:000068">
    <property type="entry name" value="Putative Filamin-A"/>
    <property type="match status" value="1"/>
</dbReference>